<feature type="region of interest" description="Disordered" evidence="1">
    <location>
        <begin position="24"/>
        <end position="48"/>
    </location>
</feature>
<feature type="region of interest" description="Disordered" evidence="1">
    <location>
        <begin position="75"/>
        <end position="111"/>
    </location>
</feature>
<evidence type="ECO:0000313" key="2">
    <source>
        <dbReference type="EMBL" id="KAK8100657.1"/>
    </source>
</evidence>
<evidence type="ECO:0000256" key="1">
    <source>
        <dbReference type="SAM" id="MobiDB-lite"/>
    </source>
</evidence>
<keyword evidence="3" id="KW-1185">Reference proteome</keyword>
<proteinExistence type="predicted"/>
<name>A0AAW0QDT0_9PEZI</name>
<gene>
    <name evidence="2" type="ORF">PG999_011031</name>
</gene>
<protein>
    <submittedName>
        <fullName evidence="2">Uncharacterized protein</fullName>
    </submittedName>
</protein>
<accession>A0AAW0QDT0</accession>
<sequence>MATLTPARTLSFSGSESDAMVQSGMLSFEHSYEETSQPDDSPVTSVSDISESRFSTVDFGRQDKHDSRHEAITPAECEGSVEESVESDTPTPRIETPADSCMSLRPSRSMLGRPEKIGEMAVLRELSGGQALNWGAYKSHCKTQ</sequence>
<comment type="caution">
    <text evidence="2">The sequence shown here is derived from an EMBL/GenBank/DDBJ whole genome shotgun (WGS) entry which is preliminary data.</text>
</comment>
<organism evidence="2 3">
    <name type="scientific">Apiospora kogelbergensis</name>
    <dbReference type="NCBI Taxonomy" id="1337665"/>
    <lineage>
        <taxon>Eukaryota</taxon>
        <taxon>Fungi</taxon>
        <taxon>Dikarya</taxon>
        <taxon>Ascomycota</taxon>
        <taxon>Pezizomycotina</taxon>
        <taxon>Sordariomycetes</taxon>
        <taxon>Xylariomycetidae</taxon>
        <taxon>Amphisphaeriales</taxon>
        <taxon>Apiosporaceae</taxon>
        <taxon>Apiospora</taxon>
    </lineage>
</organism>
<dbReference type="AlphaFoldDB" id="A0AAW0QDT0"/>
<evidence type="ECO:0000313" key="3">
    <source>
        <dbReference type="Proteomes" id="UP001392437"/>
    </source>
</evidence>
<feature type="compositionally biased region" description="Polar residues" evidence="1">
    <location>
        <begin position="34"/>
        <end position="48"/>
    </location>
</feature>
<dbReference type="EMBL" id="JAQQWP010000009">
    <property type="protein sequence ID" value="KAK8100657.1"/>
    <property type="molecule type" value="Genomic_DNA"/>
</dbReference>
<reference evidence="2 3" key="1">
    <citation type="submission" date="2023-01" db="EMBL/GenBank/DDBJ databases">
        <title>Analysis of 21 Apiospora genomes using comparative genomics revels a genus with tremendous synthesis potential of carbohydrate active enzymes and secondary metabolites.</title>
        <authorList>
            <person name="Sorensen T."/>
        </authorList>
    </citation>
    <scope>NUCLEOTIDE SEQUENCE [LARGE SCALE GENOMIC DNA]</scope>
    <source>
        <strain evidence="2 3">CBS 117206</strain>
    </source>
</reference>
<dbReference type="Proteomes" id="UP001392437">
    <property type="component" value="Unassembled WGS sequence"/>
</dbReference>